<feature type="compositionally biased region" description="Basic and acidic residues" evidence="6">
    <location>
        <begin position="65"/>
        <end position="90"/>
    </location>
</feature>
<evidence type="ECO:0000256" key="1">
    <source>
        <dbReference type="ARBA" id="ARBA00004442"/>
    </source>
</evidence>
<feature type="domain" description="Outer membrane protein beta-barrel" evidence="7">
    <location>
        <begin position="356"/>
        <end position="597"/>
    </location>
</feature>
<dbReference type="SUPFAM" id="SSF56925">
    <property type="entry name" value="OMPA-like"/>
    <property type="match status" value="2"/>
</dbReference>
<dbReference type="PANTHER" id="PTHR34001">
    <property type="entry name" value="BLL7405 PROTEIN"/>
    <property type="match status" value="1"/>
</dbReference>
<evidence type="ECO:0000313" key="8">
    <source>
        <dbReference type="EMBL" id="QFI75080.1"/>
    </source>
</evidence>
<feature type="domain" description="Outer membrane protein beta-barrel" evidence="7">
    <location>
        <begin position="107"/>
        <end position="348"/>
    </location>
</feature>
<organism evidence="8 9">
    <name type="scientific">Bradyrhizobium betae</name>
    <dbReference type="NCBI Taxonomy" id="244734"/>
    <lineage>
        <taxon>Bacteria</taxon>
        <taxon>Pseudomonadati</taxon>
        <taxon>Pseudomonadota</taxon>
        <taxon>Alphaproteobacteria</taxon>
        <taxon>Hyphomicrobiales</taxon>
        <taxon>Nitrobacteraceae</taxon>
        <taxon>Bradyrhizobium</taxon>
    </lineage>
</organism>
<gene>
    <name evidence="8" type="ORF">F8237_23340</name>
</gene>
<dbReference type="PANTHER" id="PTHR34001:SF3">
    <property type="entry name" value="BLL7405 PROTEIN"/>
    <property type="match status" value="1"/>
</dbReference>
<evidence type="ECO:0000256" key="5">
    <source>
        <dbReference type="ARBA" id="ARBA00038306"/>
    </source>
</evidence>
<dbReference type="KEGG" id="bbet:F8237_23340"/>
<dbReference type="Gene3D" id="2.40.160.20">
    <property type="match status" value="2"/>
</dbReference>
<name>A0A5P6P9S8_9BRAD</name>
<comment type="subcellular location">
    <subcellularLocation>
        <location evidence="1">Cell outer membrane</location>
    </subcellularLocation>
</comment>
<accession>A0A5P6P9S8</accession>
<dbReference type="InterPro" id="IPR051692">
    <property type="entry name" value="OMP-like"/>
</dbReference>
<evidence type="ECO:0000256" key="6">
    <source>
        <dbReference type="SAM" id="MobiDB-lite"/>
    </source>
</evidence>
<evidence type="ECO:0000256" key="4">
    <source>
        <dbReference type="ARBA" id="ARBA00023237"/>
    </source>
</evidence>
<reference evidence="9" key="1">
    <citation type="submission" date="2019-10" db="EMBL/GenBank/DDBJ databases">
        <title>Complete Genome Sequence of Bradyrhizobium betae type strain PL7HG1T.</title>
        <authorList>
            <person name="Bromfield E.S.P."/>
            <person name="Cloutier S."/>
        </authorList>
    </citation>
    <scope>NUCLEOTIDE SEQUENCE [LARGE SCALE GENOMIC DNA]</scope>
    <source>
        <strain evidence="9">PL7HG1</strain>
    </source>
</reference>
<evidence type="ECO:0000259" key="7">
    <source>
        <dbReference type="Pfam" id="PF13505"/>
    </source>
</evidence>
<evidence type="ECO:0000313" key="9">
    <source>
        <dbReference type="Proteomes" id="UP000325641"/>
    </source>
</evidence>
<keyword evidence="2" id="KW-0732">Signal</keyword>
<dbReference type="Proteomes" id="UP000325641">
    <property type="component" value="Chromosome"/>
</dbReference>
<proteinExistence type="inferred from homology"/>
<sequence length="598" mass="62947">MKTEATKTSRGARASCNRGGRRRVHVAKMPRRGRKVAGSCLSDSPSHMSKKSGAVGLTSCPRHMGRGDSARRPGHRAHEESDMRKCGADRVRGDGACPGGGYRAAPATKAPLTAASPWSGFYAGLGLGSRATRTDAVTSSETIGGIPQNLADGRPTGASFDGLGFRASSFVGFNWQFAPQWVAGLEGDIGFVDQSTKRQSQAFSPGFTAFPLPRDSLTVKTDWDASLRGRLGFLLTPATLAYATGGIAWQRSGINSVCVDNGCQSVGYSPAVISVSRTRAGWTIGGGIETSLGGNWFARAEYRYADFGAAPFTISRTALINPAFSPTTDNFDLRMQTHTASFGVGYKFGDPVVAGAAAAAVVKAVPIAMSWTGPYLGLGLGARALQASVAAKSEIFGGAPLRIAEQAQPFNGTAFRANPYAGINWQFAPKWVAGIEGDVGFADRTATLDGYPVSPAFGTFQTTTDSLVLKTTWDAGLRARLGFLVTPATLLFLSGGAAWQHDEVISTCGSEPCRRRFSPSPPVIANAATKPGCTIGGGLETALGHHWLARAEYRFADFGTSTLSISRTGTFATSNTIDTFDVTLRTHVATFGLAYLFN</sequence>
<dbReference type="InterPro" id="IPR027385">
    <property type="entry name" value="Beta-barrel_OMP"/>
</dbReference>
<dbReference type="AlphaFoldDB" id="A0A5P6P9S8"/>
<keyword evidence="3" id="KW-0472">Membrane</keyword>
<dbReference type="Pfam" id="PF13505">
    <property type="entry name" value="OMP_b-brl"/>
    <property type="match status" value="2"/>
</dbReference>
<feature type="region of interest" description="Disordered" evidence="6">
    <location>
        <begin position="1"/>
        <end position="90"/>
    </location>
</feature>
<feature type="compositionally biased region" description="Basic residues" evidence="6">
    <location>
        <begin position="19"/>
        <end position="35"/>
    </location>
</feature>
<dbReference type="OrthoDB" id="9815357at2"/>
<evidence type="ECO:0000256" key="3">
    <source>
        <dbReference type="ARBA" id="ARBA00023136"/>
    </source>
</evidence>
<comment type="similarity">
    <text evidence="5">Belongs to the Omp25/RopB family.</text>
</comment>
<dbReference type="InterPro" id="IPR011250">
    <property type="entry name" value="OMP/PagP_B-barrel"/>
</dbReference>
<evidence type="ECO:0000256" key="2">
    <source>
        <dbReference type="ARBA" id="ARBA00022729"/>
    </source>
</evidence>
<protein>
    <submittedName>
        <fullName evidence="8">Outer membrane beta-barrel protein</fullName>
    </submittedName>
</protein>
<dbReference type="GO" id="GO:0009279">
    <property type="term" value="C:cell outer membrane"/>
    <property type="evidence" value="ECO:0007669"/>
    <property type="project" value="UniProtKB-SubCell"/>
</dbReference>
<dbReference type="EMBL" id="CP044543">
    <property type="protein sequence ID" value="QFI75080.1"/>
    <property type="molecule type" value="Genomic_DNA"/>
</dbReference>
<keyword evidence="4" id="KW-0998">Cell outer membrane</keyword>
<dbReference type="RefSeq" id="WP_151648278.1">
    <property type="nucleotide sequence ID" value="NZ_CP044543.1"/>
</dbReference>